<proteinExistence type="predicted"/>
<dbReference type="InterPro" id="IPR036291">
    <property type="entry name" value="NAD(P)-bd_dom_sf"/>
</dbReference>
<dbReference type="GO" id="GO:0016054">
    <property type="term" value="P:organic acid catabolic process"/>
    <property type="evidence" value="ECO:0007669"/>
    <property type="project" value="UniProtKB-ARBA"/>
</dbReference>
<feature type="domain" description="6-phosphogluconate dehydrogenase NADP-binding" evidence="1">
    <location>
        <begin position="3"/>
        <end position="28"/>
    </location>
</feature>
<dbReference type="InterPro" id="IPR006115">
    <property type="entry name" value="6PGDH_NADP-bd"/>
</dbReference>
<evidence type="ECO:0000313" key="2">
    <source>
        <dbReference type="EMBL" id="HJD43877.1"/>
    </source>
</evidence>
<accession>A0A9D2U8N6</accession>
<dbReference type="SUPFAM" id="SSF51735">
    <property type="entry name" value="NAD(P)-binding Rossmann-fold domains"/>
    <property type="match status" value="1"/>
</dbReference>
<organism evidence="2 3">
    <name type="scientific">Candidatus Paenalcaligenes intestinipullorum</name>
    <dbReference type="NCBI Taxonomy" id="2838718"/>
    <lineage>
        <taxon>Bacteria</taxon>
        <taxon>Pseudomonadati</taxon>
        <taxon>Pseudomonadota</taxon>
        <taxon>Betaproteobacteria</taxon>
        <taxon>Burkholderiales</taxon>
        <taxon>Alcaligenaceae</taxon>
        <taxon>Paenalcaligenes</taxon>
    </lineage>
</organism>
<dbReference type="Proteomes" id="UP000823889">
    <property type="component" value="Unassembled WGS sequence"/>
</dbReference>
<sequence length="36" mass="3733">MAKVGFIGLGIMGAPMAVHLIKGGHELFTNTHGETP</sequence>
<gene>
    <name evidence="2" type="ORF">H9906_02470</name>
</gene>
<dbReference type="Gene3D" id="3.40.50.720">
    <property type="entry name" value="NAD(P)-binding Rossmann-like Domain"/>
    <property type="match status" value="1"/>
</dbReference>
<dbReference type="PROSITE" id="PS00895">
    <property type="entry name" value="3_HYDROXYISOBUT_DH"/>
    <property type="match status" value="1"/>
</dbReference>
<reference evidence="2" key="1">
    <citation type="journal article" date="2021" name="PeerJ">
        <title>Extensive microbial diversity within the chicken gut microbiome revealed by metagenomics and culture.</title>
        <authorList>
            <person name="Gilroy R."/>
            <person name="Ravi A."/>
            <person name="Getino M."/>
            <person name="Pursley I."/>
            <person name="Horton D.L."/>
            <person name="Alikhan N.F."/>
            <person name="Baker D."/>
            <person name="Gharbi K."/>
            <person name="Hall N."/>
            <person name="Watson M."/>
            <person name="Adriaenssens E.M."/>
            <person name="Foster-Nyarko E."/>
            <person name="Jarju S."/>
            <person name="Secka A."/>
            <person name="Antonio M."/>
            <person name="Oren A."/>
            <person name="Chaudhuri R.R."/>
            <person name="La Ragione R."/>
            <person name="Hildebrand F."/>
            <person name="Pallen M.J."/>
        </authorList>
    </citation>
    <scope>NUCLEOTIDE SEQUENCE</scope>
    <source>
        <strain evidence="2">9264</strain>
    </source>
</reference>
<dbReference type="GO" id="GO:0050661">
    <property type="term" value="F:NADP binding"/>
    <property type="evidence" value="ECO:0007669"/>
    <property type="project" value="InterPro"/>
</dbReference>
<name>A0A9D2U8N6_9BURK</name>
<reference evidence="2" key="2">
    <citation type="submission" date="2021-04" db="EMBL/GenBank/DDBJ databases">
        <authorList>
            <person name="Gilroy R."/>
        </authorList>
    </citation>
    <scope>NUCLEOTIDE SEQUENCE</scope>
    <source>
        <strain evidence="2">9264</strain>
    </source>
</reference>
<dbReference type="EMBL" id="DWUQ01000045">
    <property type="protein sequence ID" value="HJD43877.1"/>
    <property type="molecule type" value="Genomic_DNA"/>
</dbReference>
<evidence type="ECO:0000313" key="3">
    <source>
        <dbReference type="Proteomes" id="UP000823889"/>
    </source>
</evidence>
<dbReference type="InterPro" id="IPR002204">
    <property type="entry name" value="3-OH-isobutyrate_DH-rel_CS"/>
</dbReference>
<dbReference type="AlphaFoldDB" id="A0A9D2U8N6"/>
<protein>
    <submittedName>
        <fullName evidence="2">2-hydroxy-3-oxopropionate reductase</fullName>
    </submittedName>
</protein>
<dbReference type="Pfam" id="PF03446">
    <property type="entry name" value="NAD_binding_2"/>
    <property type="match status" value="1"/>
</dbReference>
<comment type="caution">
    <text evidence="2">The sequence shown here is derived from an EMBL/GenBank/DDBJ whole genome shotgun (WGS) entry which is preliminary data.</text>
</comment>
<evidence type="ECO:0000259" key="1">
    <source>
        <dbReference type="Pfam" id="PF03446"/>
    </source>
</evidence>
<dbReference type="GO" id="GO:0016491">
    <property type="term" value="F:oxidoreductase activity"/>
    <property type="evidence" value="ECO:0007669"/>
    <property type="project" value="InterPro"/>
</dbReference>
<feature type="non-terminal residue" evidence="2">
    <location>
        <position position="36"/>
    </location>
</feature>